<evidence type="ECO:0000313" key="4">
    <source>
        <dbReference type="Proteomes" id="UP001565368"/>
    </source>
</evidence>
<dbReference type="Pfam" id="PF00293">
    <property type="entry name" value="NUDIX"/>
    <property type="match status" value="1"/>
</dbReference>
<dbReference type="PANTHER" id="PTHR12992">
    <property type="entry name" value="NUDIX HYDROLASE"/>
    <property type="match status" value="1"/>
</dbReference>
<name>A0ABR3PY39_9TREE</name>
<organism evidence="3 4">
    <name type="scientific">Vanrija albida</name>
    <dbReference type="NCBI Taxonomy" id="181172"/>
    <lineage>
        <taxon>Eukaryota</taxon>
        <taxon>Fungi</taxon>
        <taxon>Dikarya</taxon>
        <taxon>Basidiomycota</taxon>
        <taxon>Agaricomycotina</taxon>
        <taxon>Tremellomycetes</taxon>
        <taxon>Trichosporonales</taxon>
        <taxon>Trichosporonaceae</taxon>
        <taxon>Vanrija</taxon>
    </lineage>
</organism>
<dbReference type="Gene3D" id="3.90.79.10">
    <property type="entry name" value="Nucleoside Triphosphate Pyrophosphohydrolase"/>
    <property type="match status" value="1"/>
</dbReference>
<dbReference type="InterPro" id="IPR045121">
    <property type="entry name" value="CoAse"/>
</dbReference>
<feature type="domain" description="Nudix hydrolase" evidence="2">
    <location>
        <begin position="84"/>
        <end position="231"/>
    </location>
</feature>
<dbReference type="RefSeq" id="XP_069207196.1">
    <property type="nucleotide sequence ID" value="XM_069355125.1"/>
</dbReference>
<gene>
    <name evidence="3" type="ORF">Q8F55_006670</name>
</gene>
<evidence type="ECO:0000256" key="1">
    <source>
        <dbReference type="SAM" id="MobiDB-lite"/>
    </source>
</evidence>
<sequence>MTDTHPPTSGTSTPHQHGESSTHIRQSGSGGAHPSAGAPPDPSVEYTFGLPPARALAGLSDASRRSIEHFVAHGVSPEPDVGLARRAAVLIALFQRPGEDGLRVLLTTRAKHLRRNPSQTALPGGQRDATDPSAAFNARREAYEEVGLPASHGAVHMLAVLAPVLTVLPLHAPFKHHIVVTPVVAFIDDPALVDTLVPNPDEVDCIFDHPLGAVWAGEPDEGVRPSLAEHGGEWWPHDEDYHSTVDRVGATGPYRMHRFRTRHSPIKGFTSNVLISAAAVAYAAEPAYGHFAAGQRRFSDAIHEVVSTLPTLSSSPPQNRKPLEWGLLAGGSQASGETYYQQ</sequence>
<dbReference type="Proteomes" id="UP001565368">
    <property type="component" value="Unassembled WGS sequence"/>
</dbReference>
<protein>
    <recommendedName>
        <fullName evidence="2">Nudix hydrolase domain-containing protein</fullName>
    </recommendedName>
</protein>
<accession>A0ABR3PY39</accession>
<keyword evidence="4" id="KW-1185">Reference proteome</keyword>
<proteinExistence type="predicted"/>
<dbReference type="GeneID" id="95987713"/>
<dbReference type="InterPro" id="IPR000086">
    <property type="entry name" value="NUDIX_hydrolase_dom"/>
</dbReference>
<feature type="compositionally biased region" description="Low complexity" evidence="1">
    <location>
        <begin position="1"/>
        <end position="15"/>
    </location>
</feature>
<evidence type="ECO:0000259" key="2">
    <source>
        <dbReference type="PROSITE" id="PS51462"/>
    </source>
</evidence>
<dbReference type="CDD" id="cd03426">
    <property type="entry name" value="NUDIX_CoAse_Nudt7"/>
    <property type="match status" value="1"/>
</dbReference>
<dbReference type="PANTHER" id="PTHR12992:SF45">
    <property type="entry name" value="NUDIX HYDROLASE DOMAIN-CONTAINING PROTEIN"/>
    <property type="match status" value="1"/>
</dbReference>
<dbReference type="EMBL" id="JBBXJM010000005">
    <property type="protein sequence ID" value="KAL1407252.1"/>
    <property type="molecule type" value="Genomic_DNA"/>
</dbReference>
<feature type="region of interest" description="Disordered" evidence="1">
    <location>
        <begin position="1"/>
        <end position="49"/>
    </location>
</feature>
<dbReference type="PROSITE" id="PS51462">
    <property type="entry name" value="NUDIX"/>
    <property type="match status" value="1"/>
</dbReference>
<evidence type="ECO:0000313" key="3">
    <source>
        <dbReference type="EMBL" id="KAL1407252.1"/>
    </source>
</evidence>
<dbReference type="SUPFAM" id="SSF55811">
    <property type="entry name" value="Nudix"/>
    <property type="match status" value="1"/>
</dbReference>
<reference evidence="3 4" key="1">
    <citation type="submission" date="2023-08" db="EMBL/GenBank/DDBJ databases">
        <title>Annotated Genome Sequence of Vanrija albida AlHP1.</title>
        <authorList>
            <person name="Herzog R."/>
        </authorList>
    </citation>
    <scope>NUCLEOTIDE SEQUENCE [LARGE SCALE GENOMIC DNA]</scope>
    <source>
        <strain evidence="3 4">AlHP1</strain>
    </source>
</reference>
<dbReference type="InterPro" id="IPR015797">
    <property type="entry name" value="NUDIX_hydrolase-like_dom_sf"/>
</dbReference>
<comment type="caution">
    <text evidence="3">The sequence shown here is derived from an EMBL/GenBank/DDBJ whole genome shotgun (WGS) entry which is preliminary data.</text>
</comment>